<name>A0A7H0GG47_9BURK</name>
<accession>A0A7H0GG47</accession>
<reference evidence="1 2" key="1">
    <citation type="submission" date="2020-08" db="EMBL/GenBank/DDBJ databases">
        <title>Genome sequence of Diaphorobacter aerolatus KACC 16536T.</title>
        <authorList>
            <person name="Hyun D.-W."/>
            <person name="Bae J.-W."/>
        </authorList>
    </citation>
    <scope>NUCLEOTIDE SEQUENCE [LARGE SCALE GENOMIC DNA]</scope>
    <source>
        <strain evidence="1 2">KACC 16536</strain>
    </source>
</reference>
<protein>
    <recommendedName>
        <fullName evidence="3">PEGA domain-containing protein</fullName>
    </recommendedName>
</protein>
<sequence>MAGTLLGTWALVGCVQMPTEKQQVLELRPQISFRLAHESLSGANVRIDGLPMGTAGQFEVGKAALALQPGTHQLVVDFNGNALINERFYVGDGVSKTFDLR</sequence>
<evidence type="ECO:0000313" key="2">
    <source>
        <dbReference type="Proteomes" id="UP000516028"/>
    </source>
</evidence>
<dbReference type="EMBL" id="CP060783">
    <property type="protein sequence ID" value="QNP47263.1"/>
    <property type="molecule type" value="Genomic_DNA"/>
</dbReference>
<dbReference type="Proteomes" id="UP000516028">
    <property type="component" value="Chromosome"/>
</dbReference>
<proteinExistence type="predicted"/>
<dbReference type="AlphaFoldDB" id="A0A7H0GG47"/>
<dbReference type="KEGG" id="daer:H9K75_12850"/>
<organism evidence="1 2">
    <name type="scientific">Diaphorobacter aerolatus</name>
    <dbReference type="NCBI Taxonomy" id="1288495"/>
    <lineage>
        <taxon>Bacteria</taxon>
        <taxon>Pseudomonadati</taxon>
        <taxon>Pseudomonadota</taxon>
        <taxon>Betaproteobacteria</taxon>
        <taxon>Burkholderiales</taxon>
        <taxon>Comamonadaceae</taxon>
        <taxon>Diaphorobacter</taxon>
    </lineage>
</organism>
<gene>
    <name evidence="1" type="ORF">H9K75_12850</name>
</gene>
<dbReference type="RefSeq" id="WP_187722976.1">
    <property type="nucleotide sequence ID" value="NZ_CP060783.1"/>
</dbReference>
<evidence type="ECO:0008006" key="3">
    <source>
        <dbReference type="Google" id="ProtNLM"/>
    </source>
</evidence>
<keyword evidence="2" id="KW-1185">Reference proteome</keyword>
<evidence type="ECO:0000313" key="1">
    <source>
        <dbReference type="EMBL" id="QNP47263.1"/>
    </source>
</evidence>